<feature type="domain" description="Cyclin-like" evidence="2">
    <location>
        <begin position="135"/>
        <end position="238"/>
    </location>
</feature>
<dbReference type="InterPro" id="IPR043198">
    <property type="entry name" value="Cyclin/Ssn8"/>
</dbReference>
<keyword evidence="1" id="KW-0195">Cyclin</keyword>
<dbReference type="InterPro" id="IPR006671">
    <property type="entry name" value="Cyclin_N"/>
</dbReference>
<reference evidence="3 4" key="1">
    <citation type="journal article" date="2017" name="Nature">
        <title>The Apostasia genome and the evolution of orchids.</title>
        <authorList>
            <person name="Zhang G.Q."/>
            <person name="Liu K.W."/>
            <person name="Li Z."/>
            <person name="Lohaus R."/>
            <person name="Hsiao Y.Y."/>
            <person name="Niu S.C."/>
            <person name="Wang J.Y."/>
            <person name="Lin Y.C."/>
            <person name="Xu Q."/>
            <person name="Chen L.J."/>
            <person name="Yoshida K."/>
            <person name="Fujiwara S."/>
            <person name="Wang Z.W."/>
            <person name="Zhang Y.Q."/>
            <person name="Mitsuda N."/>
            <person name="Wang M."/>
            <person name="Liu G.H."/>
            <person name="Pecoraro L."/>
            <person name="Huang H.X."/>
            <person name="Xiao X.J."/>
            <person name="Lin M."/>
            <person name="Wu X.Y."/>
            <person name="Wu W.L."/>
            <person name="Chen Y.Y."/>
            <person name="Chang S.B."/>
            <person name="Sakamoto S."/>
            <person name="Ohme-Takagi M."/>
            <person name="Yagi M."/>
            <person name="Zeng S.J."/>
            <person name="Shen C.Y."/>
            <person name="Yeh C.M."/>
            <person name="Luo Y.B."/>
            <person name="Tsai W.C."/>
            <person name="Van de Peer Y."/>
            <person name="Liu Z.J."/>
        </authorList>
    </citation>
    <scope>NUCLEOTIDE SEQUENCE [LARGE SCALE GENOMIC DNA]</scope>
    <source>
        <strain evidence="4">cv. Shenzhen</strain>
        <tissue evidence="3">Stem</tissue>
    </source>
</reference>
<evidence type="ECO:0000313" key="4">
    <source>
        <dbReference type="Proteomes" id="UP000236161"/>
    </source>
</evidence>
<proteinExistence type="inferred from homology"/>
<dbReference type="SUPFAM" id="SSF47954">
    <property type="entry name" value="Cyclin-like"/>
    <property type="match status" value="2"/>
</dbReference>
<protein>
    <submittedName>
        <fullName evidence="3">Cyclin-T1-5</fullName>
    </submittedName>
</protein>
<dbReference type="STRING" id="1088818.A0A2I0APL6"/>
<dbReference type="GO" id="GO:0016538">
    <property type="term" value="F:cyclin-dependent protein serine/threonine kinase regulator activity"/>
    <property type="evidence" value="ECO:0007669"/>
    <property type="project" value="InterPro"/>
</dbReference>
<name>A0A2I0APL6_9ASPA</name>
<feature type="domain" description="Cyclin-like" evidence="2">
    <location>
        <begin position="251"/>
        <end position="334"/>
    </location>
</feature>
<dbReference type="EMBL" id="KZ451967">
    <property type="protein sequence ID" value="PKA57492.1"/>
    <property type="molecule type" value="Genomic_DNA"/>
</dbReference>
<dbReference type="Gene3D" id="1.10.472.10">
    <property type="entry name" value="Cyclin-like"/>
    <property type="match status" value="2"/>
</dbReference>
<evidence type="ECO:0000259" key="2">
    <source>
        <dbReference type="SMART" id="SM00385"/>
    </source>
</evidence>
<accession>A0A2I0APL6</accession>
<comment type="similarity">
    <text evidence="1">Belongs to the cyclin family.</text>
</comment>
<organism evidence="3 4">
    <name type="scientific">Apostasia shenzhenica</name>
    <dbReference type="NCBI Taxonomy" id="1088818"/>
    <lineage>
        <taxon>Eukaryota</taxon>
        <taxon>Viridiplantae</taxon>
        <taxon>Streptophyta</taxon>
        <taxon>Embryophyta</taxon>
        <taxon>Tracheophyta</taxon>
        <taxon>Spermatophyta</taxon>
        <taxon>Magnoliopsida</taxon>
        <taxon>Liliopsida</taxon>
        <taxon>Asparagales</taxon>
        <taxon>Orchidaceae</taxon>
        <taxon>Apostasioideae</taxon>
        <taxon>Apostasia</taxon>
    </lineage>
</organism>
<dbReference type="SMART" id="SM00385">
    <property type="entry name" value="CYCLIN"/>
    <property type="match status" value="2"/>
</dbReference>
<dbReference type="GO" id="GO:0006357">
    <property type="term" value="P:regulation of transcription by RNA polymerase II"/>
    <property type="evidence" value="ECO:0007669"/>
    <property type="project" value="InterPro"/>
</dbReference>
<dbReference type="AlphaFoldDB" id="A0A2I0APL6"/>
<dbReference type="OrthoDB" id="10264655at2759"/>
<dbReference type="Pfam" id="PF00134">
    <property type="entry name" value="Cyclin_N"/>
    <property type="match status" value="1"/>
</dbReference>
<dbReference type="Proteomes" id="UP000236161">
    <property type="component" value="Unassembled WGS sequence"/>
</dbReference>
<evidence type="ECO:0000256" key="1">
    <source>
        <dbReference type="RuleBase" id="RU000383"/>
    </source>
</evidence>
<gene>
    <name evidence="3" type="primary">CYCT1-5</name>
    <name evidence="3" type="ORF">AXF42_Ash020969</name>
</gene>
<dbReference type="InterPro" id="IPR013763">
    <property type="entry name" value="Cyclin-like_dom"/>
</dbReference>
<sequence>MLISRDYRRGSTVITGAGTATSYPAYAQKHRYRCDAFGFDDGAPPAKRRKPAVLSRGYGRNRYRKEELDGGTYVLPSQYVLRSDGAGSGVICAEWRLHEGAAPIMSRDEIDSSSPSRKDGIDRYMETLLRYSYCAYLQSLGMSLDLPQTTIGTAMVLCHRFFHRRSHASHDRYLISTAALFLAAKSEETPCLLNNLLSASYDICQRQNLSFFPHFPYNQDLFELYRERVINAEQLILTTLNFELEVEHPYAPLTTVLNKLGLSQTVLLNLACNLVNEGLRSSLWLQFKPHHIAAGAACLAAKFLNIDLTYFQNIWQEFRTTAPVIEDVVQQLWELL</sequence>
<keyword evidence="4" id="KW-1185">Reference proteome</keyword>
<dbReference type="InterPro" id="IPR036915">
    <property type="entry name" value="Cyclin-like_sf"/>
</dbReference>
<evidence type="ECO:0000313" key="3">
    <source>
        <dbReference type="EMBL" id="PKA57492.1"/>
    </source>
</evidence>
<dbReference type="PANTHER" id="PTHR10026">
    <property type="entry name" value="CYCLIN"/>
    <property type="match status" value="1"/>
</dbReference>